<dbReference type="SMART" id="SM00044">
    <property type="entry name" value="CYCc"/>
    <property type="match status" value="1"/>
</dbReference>
<evidence type="ECO:0000313" key="10">
    <source>
        <dbReference type="EMBL" id="MFC1852566.1"/>
    </source>
</evidence>
<dbReference type="InterPro" id="IPR001054">
    <property type="entry name" value="A/G_cyclase"/>
</dbReference>
<keyword evidence="4 8" id="KW-1133">Transmembrane helix</keyword>
<evidence type="ECO:0000256" key="8">
    <source>
        <dbReference type="SAM" id="Phobius"/>
    </source>
</evidence>
<comment type="similarity">
    <text evidence="7">Belongs to the adenylyl cyclase class-4/guanylyl cyclase family.</text>
</comment>
<evidence type="ECO:0000256" key="7">
    <source>
        <dbReference type="RuleBase" id="RU000405"/>
    </source>
</evidence>
<feature type="transmembrane region" description="Helical" evidence="8">
    <location>
        <begin position="86"/>
        <end position="106"/>
    </location>
</feature>
<dbReference type="PROSITE" id="PS00452">
    <property type="entry name" value="GUANYLATE_CYCLASE_1"/>
    <property type="match status" value="1"/>
</dbReference>
<feature type="transmembrane region" description="Helical" evidence="8">
    <location>
        <begin position="194"/>
        <end position="214"/>
    </location>
</feature>
<dbReference type="PANTHER" id="PTHR11920:SF335">
    <property type="entry name" value="GUANYLATE CYCLASE"/>
    <property type="match status" value="1"/>
</dbReference>
<reference evidence="10 11" key="1">
    <citation type="submission" date="2024-09" db="EMBL/GenBank/DDBJ databases">
        <title>Laminarin stimulates single cell rates of sulfate reduction while oxygen inhibits transcriptomic activity in coastal marine sediment.</title>
        <authorList>
            <person name="Lindsay M."/>
            <person name="Orcutt B."/>
            <person name="Emerson D."/>
            <person name="Stepanauskas R."/>
            <person name="D'Angelo T."/>
        </authorList>
    </citation>
    <scope>NUCLEOTIDE SEQUENCE [LARGE SCALE GENOMIC DNA]</scope>
    <source>
        <strain evidence="10">SAG AM-311-K15</strain>
    </source>
</reference>
<feature type="transmembrane region" description="Helical" evidence="8">
    <location>
        <begin position="226"/>
        <end position="247"/>
    </location>
</feature>
<evidence type="ECO:0000256" key="5">
    <source>
        <dbReference type="ARBA" id="ARBA00023136"/>
    </source>
</evidence>
<name>A0ABV6Z298_UNCC1</name>
<organism evidence="10 11">
    <name type="scientific">candidate division CSSED10-310 bacterium</name>
    <dbReference type="NCBI Taxonomy" id="2855610"/>
    <lineage>
        <taxon>Bacteria</taxon>
        <taxon>Bacteria division CSSED10-310</taxon>
    </lineage>
</organism>
<evidence type="ECO:0000256" key="1">
    <source>
        <dbReference type="ARBA" id="ARBA00004370"/>
    </source>
</evidence>
<comment type="subcellular location">
    <subcellularLocation>
        <location evidence="1">Membrane</location>
    </subcellularLocation>
</comment>
<comment type="caution">
    <text evidence="10">The sequence shown here is derived from an EMBL/GenBank/DDBJ whole genome shotgun (WGS) entry which is preliminary data.</text>
</comment>
<dbReference type="PANTHER" id="PTHR11920">
    <property type="entry name" value="GUANYLYL CYCLASE"/>
    <property type="match status" value="1"/>
</dbReference>
<keyword evidence="6 7" id="KW-0456">Lyase</keyword>
<dbReference type="Gene3D" id="3.30.70.1230">
    <property type="entry name" value="Nucleotide cyclase"/>
    <property type="match status" value="1"/>
</dbReference>
<dbReference type="InterPro" id="IPR050401">
    <property type="entry name" value="Cyclic_nucleotide_synthase"/>
</dbReference>
<evidence type="ECO:0000256" key="6">
    <source>
        <dbReference type="ARBA" id="ARBA00023239"/>
    </source>
</evidence>
<keyword evidence="3" id="KW-0547">Nucleotide-binding</keyword>
<evidence type="ECO:0000259" key="9">
    <source>
        <dbReference type="PROSITE" id="PS50125"/>
    </source>
</evidence>
<feature type="domain" description="Guanylate cyclase" evidence="9">
    <location>
        <begin position="299"/>
        <end position="426"/>
    </location>
</feature>
<dbReference type="InterPro" id="IPR029787">
    <property type="entry name" value="Nucleotide_cyclase"/>
</dbReference>
<dbReference type="CDD" id="cd07302">
    <property type="entry name" value="CHD"/>
    <property type="match status" value="1"/>
</dbReference>
<keyword evidence="5 8" id="KW-0472">Membrane</keyword>
<dbReference type="EMBL" id="JBHPBY010000332">
    <property type="protein sequence ID" value="MFC1852566.1"/>
    <property type="molecule type" value="Genomic_DNA"/>
</dbReference>
<evidence type="ECO:0000313" key="11">
    <source>
        <dbReference type="Proteomes" id="UP001594351"/>
    </source>
</evidence>
<dbReference type="InterPro" id="IPR018297">
    <property type="entry name" value="A/G_cyclase_CS"/>
</dbReference>
<accession>A0ABV6Z298</accession>
<dbReference type="SUPFAM" id="SSF55073">
    <property type="entry name" value="Nucleotide cyclase"/>
    <property type="match status" value="1"/>
</dbReference>
<dbReference type="Proteomes" id="UP001594351">
    <property type="component" value="Unassembled WGS sequence"/>
</dbReference>
<keyword evidence="2 8" id="KW-0812">Transmembrane</keyword>
<evidence type="ECO:0000256" key="2">
    <source>
        <dbReference type="ARBA" id="ARBA00022692"/>
    </source>
</evidence>
<protein>
    <submittedName>
        <fullName evidence="10">Adenylate/guanylate cyclase domain-containing protein</fullName>
    </submittedName>
</protein>
<feature type="transmembrane region" description="Helical" evidence="8">
    <location>
        <begin position="170"/>
        <end position="188"/>
    </location>
</feature>
<feature type="transmembrane region" description="Helical" evidence="8">
    <location>
        <begin position="143"/>
        <end position="163"/>
    </location>
</feature>
<dbReference type="PROSITE" id="PS50125">
    <property type="entry name" value="GUANYLATE_CYCLASE_2"/>
    <property type="match status" value="1"/>
</dbReference>
<proteinExistence type="inferred from homology"/>
<feature type="transmembrane region" description="Helical" evidence="8">
    <location>
        <begin position="118"/>
        <end position="137"/>
    </location>
</feature>
<sequence>MGIPEKKEIIVTDLKQKMKRKMLWVEKGQAKFIDRLASGVTNFEQWFHTPDLEKLIREQRLPRFSAEMEQAFQDDCYVKTIDSARMTLILALVLYATSGILDSWALPLTQHDARFMRLAAIVVVIVPVLVISFYQYFKKYMQLLSSIVVLTIGLNILIICAISKQEELGYTFYHAGLILVILSGYTVAHLRFTYATITGWTLVIAFEIVAIFIQDMLNSSQEIIQFSLANFVFMATNFIGMLANYYIEVFRRRDFLHRTIIEQEQIKAETLLLNILPAEIVTALKTDNRVMSEYFDQASILFADVVDFTALSADMKPVELVELLNEVFSGFDDLVDKYKLEKIKTIGDCYMVAAGVPKSRPDHAHVMAQLALDMNDYVLRKVFLGKYKLTFRIGINSGPVVAGVIGQKKFLYDLWGDTVNTASRMESLGRGGKIQITRSTYEIIKDDFSCESQGSTLVKGKGEMEVWFVSGENGEASAE</sequence>
<evidence type="ECO:0000256" key="4">
    <source>
        <dbReference type="ARBA" id="ARBA00022989"/>
    </source>
</evidence>
<dbReference type="Pfam" id="PF00211">
    <property type="entry name" value="Guanylate_cyc"/>
    <property type="match status" value="1"/>
</dbReference>
<keyword evidence="11" id="KW-1185">Reference proteome</keyword>
<evidence type="ECO:0000256" key="3">
    <source>
        <dbReference type="ARBA" id="ARBA00022741"/>
    </source>
</evidence>
<gene>
    <name evidence="10" type="ORF">ACFL27_20405</name>
</gene>